<dbReference type="Pfam" id="PF01551">
    <property type="entry name" value="Peptidase_M23"/>
    <property type="match status" value="1"/>
</dbReference>
<feature type="domain" description="M23ase beta-sheet core" evidence="1">
    <location>
        <begin position="155"/>
        <end position="194"/>
    </location>
</feature>
<organism evidence="2 3">
    <name type="scientific">Aphanothece sacrum FPU1</name>
    <dbReference type="NCBI Taxonomy" id="1920663"/>
    <lineage>
        <taxon>Bacteria</taxon>
        <taxon>Bacillati</taxon>
        <taxon>Cyanobacteriota</taxon>
        <taxon>Cyanophyceae</taxon>
        <taxon>Oscillatoriophycideae</taxon>
        <taxon>Chroococcales</taxon>
        <taxon>Aphanothecaceae</taxon>
        <taxon>Aphanothece</taxon>
    </lineage>
</organism>
<dbReference type="CDD" id="cd12797">
    <property type="entry name" value="M23_peptidase"/>
    <property type="match status" value="1"/>
</dbReference>
<dbReference type="InterPro" id="IPR050570">
    <property type="entry name" value="Cell_wall_metabolism_enzyme"/>
</dbReference>
<name>A0A401IGG4_APHSA</name>
<dbReference type="PANTHER" id="PTHR21666">
    <property type="entry name" value="PEPTIDASE-RELATED"/>
    <property type="match status" value="1"/>
</dbReference>
<sequence>MNQLIYFLRKKLRIVLSQRFWLILLALTALSLSLGTKVPLNAQYVPAAIATNTWRYASFPVENPQAYTSGFGYRISPVTGQSQFHYGLDIAASLGSYVRNWWEGQIVELSDHTACGTMIRIRSGQWTHIYCHLMGSVGNTPQGQYLMDQDGGIIVWLGQNIPLGARIGRVGMTGRTTGPHLHWGLMYGREYVDPALILQEMFRYQAAS</sequence>
<gene>
    <name evidence="2" type="ORF">AsFPU1_1710</name>
</gene>
<dbReference type="OrthoDB" id="507840at2"/>
<keyword evidence="3" id="KW-1185">Reference proteome</keyword>
<protein>
    <recommendedName>
        <fullName evidence="1">M23ase beta-sheet core domain-containing protein</fullName>
    </recommendedName>
</protein>
<dbReference type="RefSeq" id="WP_124971783.1">
    <property type="nucleotide sequence ID" value="NZ_BDQK01000007.1"/>
</dbReference>
<dbReference type="InterPro" id="IPR016047">
    <property type="entry name" value="M23ase_b-sheet_dom"/>
</dbReference>
<evidence type="ECO:0000259" key="1">
    <source>
        <dbReference type="Pfam" id="PF01551"/>
    </source>
</evidence>
<dbReference type="PANTHER" id="PTHR21666:SF293">
    <property type="entry name" value="SLL1488 PROTEIN"/>
    <property type="match status" value="1"/>
</dbReference>
<dbReference type="Proteomes" id="UP000287247">
    <property type="component" value="Unassembled WGS sequence"/>
</dbReference>
<dbReference type="AlphaFoldDB" id="A0A401IGG4"/>
<dbReference type="SUPFAM" id="SSF51261">
    <property type="entry name" value="Duplicated hybrid motif"/>
    <property type="match status" value="1"/>
</dbReference>
<evidence type="ECO:0000313" key="3">
    <source>
        <dbReference type="Proteomes" id="UP000287247"/>
    </source>
</evidence>
<dbReference type="InterPro" id="IPR011055">
    <property type="entry name" value="Dup_hybrid_motif"/>
</dbReference>
<dbReference type="GO" id="GO:0004222">
    <property type="term" value="F:metalloendopeptidase activity"/>
    <property type="evidence" value="ECO:0007669"/>
    <property type="project" value="TreeGrafter"/>
</dbReference>
<dbReference type="Gene3D" id="2.70.70.10">
    <property type="entry name" value="Glucose Permease (Domain IIA)"/>
    <property type="match status" value="1"/>
</dbReference>
<proteinExistence type="predicted"/>
<accession>A0A401IGG4</accession>
<dbReference type="EMBL" id="BDQK01000007">
    <property type="protein sequence ID" value="GBF80309.1"/>
    <property type="molecule type" value="Genomic_DNA"/>
</dbReference>
<comment type="caution">
    <text evidence="2">The sequence shown here is derived from an EMBL/GenBank/DDBJ whole genome shotgun (WGS) entry which is preliminary data.</text>
</comment>
<reference evidence="3" key="1">
    <citation type="submission" date="2017-05" db="EMBL/GenBank/DDBJ databases">
        <title>Physiological properties and genetic analysis related to exopolysaccharide production of fresh-water unicellular cyanobacterium Aphanothece sacrum, Suizenji Nori, that has been cultured as a food source in Japan.</title>
        <authorList>
            <person name="Kanesaki Y."/>
            <person name="Yoshikawa S."/>
            <person name="Ohki K."/>
        </authorList>
    </citation>
    <scope>NUCLEOTIDE SEQUENCE [LARGE SCALE GENOMIC DNA]</scope>
    <source>
        <strain evidence="3">FPU1</strain>
    </source>
</reference>
<evidence type="ECO:0000313" key="2">
    <source>
        <dbReference type="EMBL" id="GBF80309.1"/>
    </source>
</evidence>